<dbReference type="CDD" id="cd00009">
    <property type="entry name" value="AAA"/>
    <property type="match status" value="1"/>
</dbReference>
<keyword evidence="5 6" id="KW-0539">Nucleus</keyword>
<sequence length="975" mass="108507">MGFFTWEVFKVSEDKPHRKGNDCKRIKADLVQCMQQTQCWKSGALFEECMQSKDPAWVTKECMHLRDAYMQCRKCLIVPNLRLYGNPYSDDDFAVTHSLMPAVLVNVLMSISSSGSSSSPNTATSFPHEPSSPSSPSSSVPSQRPTTKRTPGRRKASSRKRPAEDDEALRDDSVASPSTRSLDDEEVHLQKAAVEFAEKLQLSNIPEALPCRDDERRRVYGFLWEAVNTGGAGNVLYISGMPGTGKTATVMGVVGELKSKMDKRQVPAFKFAYVNAFRLATPQGVFKELYTALEIGPAKVSAAVAYDKLDAYMRKGNPEEPVLVVVIDELDYLVTKQQKVLYCLFDWPTLPTSKLAVVAIANTMDLPERMIPRVASRLGFGRLNFSPYSSDQIAEIIRRRMEECGGEAVFESNAIKLCAMRVASVSGDIRKALHICRRAIELRKKGCKVTPAEINAAQSDTFSSVLVDKVASLHTFHFRFMLAFIMLLRAQKNPQSITLHAVYEKMNALSYHHPPEGYNEYPGGYVMPFRDFELIAVKLDNWGIINLFTVMKNSLYLRDRLEDDKDTGDGVEDDLQMVTQRKNKDLLSTADKQRTRTAVGSVTEKRRRDARLRQCAEDEPGALTIVSLSGYIDRADVEYALKQRVDNNDLAKRLLLGLLMLSSTNCRPLHSAHLLLLLLVITPCCVAAASTGDGGGDSPPPRSVLSPYLRRSDDWLILANILAVLSFGITQYFAEAEKKRKGDPDAPPAIRRKKREIEEKQPEGLVMNSIPDCCTDITSNHLPWRPYLTQKEQHTPQGETLFNFFDNRQGSHVAAAHEPSLDENQSSTAVEEILKCQYCDNFTVVRTATPQPGGGVKVSVSTRIPTAPPPATMRRPQEQHQSAAHEGNHAGAPTQPPQRSGNAHFASVVRCVDDDDDDDDKVHQDYVLCLLVEGLLLLLSCTLERCGDMTKGAHYGRIGITHERRLYLDAEEGSS</sequence>
<comment type="caution">
    <text evidence="9">The sequence shown here is derived from an EMBL/GenBank/DDBJ whole genome shotgun (WGS) entry which is preliminary data.</text>
</comment>
<dbReference type="GO" id="GO:0005524">
    <property type="term" value="F:ATP binding"/>
    <property type="evidence" value="ECO:0007669"/>
    <property type="project" value="UniProtKB-KW"/>
</dbReference>
<dbReference type="InterPro" id="IPR018793">
    <property type="entry name" value="Cyt_c_oxidase_assmbl_Pet191"/>
</dbReference>
<keyword evidence="4 6" id="KW-0238">DNA-binding</keyword>
<evidence type="ECO:0000256" key="7">
    <source>
        <dbReference type="SAM" id="MobiDB-lite"/>
    </source>
</evidence>
<dbReference type="InterPro" id="IPR050311">
    <property type="entry name" value="ORC1/CDC6"/>
</dbReference>
<feature type="compositionally biased region" description="Basic residues" evidence="7">
    <location>
        <begin position="146"/>
        <end position="160"/>
    </location>
</feature>
<feature type="region of interest" description="Disordered" evidence="7">
    <location>
        <begin position="114"/>
        <end position="184"/>
    </location>
</feature>
<dbReference type="InterPro" id="IPR027417">
    <property type="entry name" value="P-loop_NTPase"/>
</dbReference>
<dbReference type="Pfam" id="PF22606">
    <property type="entry name" value="Cdc6-ORC-like_ATPase_lid"/>
    <property type="match status" value="1"/>
</dbReference>
<dbReference type="Pfam" id="PF00004">
    <property type="entry name" value="AAA"/>
    <property type="match status" value="1"/>
</dbReference>
<evidence type="ECO:0000256" key="2">
    <source>
        <dbReference type="ARBA" id="ARBA00008398"/>
    </source>
</evidence>
<gene>
    <name evidence="9" type="primary">ORC1_1</name>
    <name evidence="9" type="ORF">FOL46_001792</name>
</gene>
<dbReference type="Pfam" id="PF10203">
    <property type="entry name" value="Pet191_N"/>
    <property type="match status" value="1"/>
</dbReference>
<feature type="domain" description="AAA+ ATPase" evidence="8">
    <location>
        <begin position="232"/>
        <end position="384"/>
    </location>
</feature>
<organism evidence="9 10">
    <name type="scientific">Perkinsus olseni</name>
    <name type="common">Perkinsus atlanticus</name>
    <dbReference type="NCBI Taxonomy" id="32597"/>
    <lineage>
        <taxon>Eukaryota</taxon>
        <taxon>Sar</taxon>
        <taxon>Alveolata</taxon>
        <taxon>Perkinsozoa</taxon>
        <taxon>Perkinsea</taxon>
        <taxon>Perkinsida</taxon>
        <taxon>Perkinsidae</taxon>
        <taxon>Perkinsus</taxon>
    </lineage>
</organism>
<evidence type="ECO:0000256" key="4">
    <source>
        <dbReference type="ARBA" id="ARBA00023125"/>
    </source>
</evidence>
<dbReference type="Gene3D" id="3.40.50.300">
    <property type="entry name" value="P-loop containing nucleotide triphosphate hydrolases"/>
    <property type="match status" value="1"/>
</dbReference>
<protein>
    <recommendedName>
        <fullName evidence="6">Origin recognition complex subunit 1</fullName>
    </recommendedName>
</protein>
<dbReference type="Gene3D" id="1.10.8.60">
    <property type="match status" value="1"/>
</dbReference>
<reference evidence="9 10" key="1">
    <citation type="submission" date="2020-04" db="EMBL/GenBank/DDBJ databases">
        <title>Perkinsus olseni comparative genomics.</title>
        <authorList>
            <person name="Bogema D.R."/>
        </authorList>
    </citation>
    <scope>NUCLEOTIDE SEQUENCE [LARGE SCALE GENOMIC DNA]</scope>
    <source>
        <strain evidence="9">ATCC PRA-31</strain>
    </source>
</reference>
<comment type="subunit">
    <text evidence="6">ORC is composed of six subunits.</text>
</comment>
<comment type="subcellular location">
    <subcellularLocation>
        <location evidence="1 6">Nucleus</location>
    </subcellularLocation>
</comment>
<evidence type="ECO:0000256" key="1">
    <source>
        <dbReference type="ARBA" id="ARBA00004123"/>
    </source>
</evidence>
<proteinExistence type="inferred from homology"/>
<dbReference type="GO" id="GO:0016887">
    <property type="term" value="F:ATP hydrolysis activity"/>
    <property type="evidence" value="ECO:0007669"/>
    <property type="project" value="InterPro"/>
</dbReference>
<dbReference type="GO" id="GO:0033314">
    <property type="term" value="P:mitotic DNA replication checkpoint signaling"/>
    <property type="evidence" value="ECO:0007669"/>
    <property type="project" value="TreeGrafter"/>
</dbReference>
<comment type="function">
    <text evidence="6">Component of the origin recognition complex (ORC) that binds origins of replication. DNA-binding is ATP-dependent, however specific DNA sequences that define origins of replication have not been identified so far. ORC is required to assemble the pre-replication complex necessary to initiate DNA replication.</text>
</comment>
<evidence type="ECO:0000256" key="5">
    <source>
        <dbReference type="ARBA" id="ARBA00023242"/>
    </source>
</evidence>
<dbReference type="SUPFAM" id="SSF52540">
    <property type="entry name" value="P-loop containing nucleoside triphosphate hydrolases"/>
    <property type="match status" value="1"/>
</dbReference>
<dbReference type="EMBL" id="JABANN010000152">
    <property type="protein sequence ID" value="KAF4668829.1"/>
    <property type="molecule type" value="Genomic_DNA"/>
</dbReference>
<evidence type="ECO:0000256" key="6">
    <source>
        <dbReference type="RuleBase" id="RU365058"/>
    </source>
</evidence>
<dbReference type="SMART" id="SM00382">
    <property type="entry name" value="AAA"/>
    <property type="match status" value="1"/>
</dbReference>
<dbReference type="InterPro" id="IPR054425">
    <property type="entry name" value="Cdc6_ORC1-like_ATPase_lid"/>
</dbReference>
<name>A0A7J6MBA9_PEROL</name>
<dbReference type="GO" id="GO:0006270">
    <property type="term" value="P:DNA replication initiation"/>
    <property type="evidence" value="ECO:0007669"/>
    <property type="project" value="TreeGrafter"/>
</dbReference>
<dbReference type="PANTHER" id="PTHR10763:SF23">
    <property type="entry name" value="ORIGIN RECOGNITION COMPLEX SUBUNIT 1"/>
    <property type="match status" value="1"/>
</dbReference>
<evidence type="ECO:0000313" key="10">
    <source>
        <dbReference type="Proteomes" id="UP000572268"/>
    </source>
</evidence>
<evidence type="ECO:0000259" key="8">
    <source>
        <dbReference type="SMART" id="SM00382"/>
    </source>
</evidence>
<dbReference type="GO" id="GO:0003688">
    <property type="term" value="F:DNA replication origin binding"/>
    <property type="evidence" value="ECO:0007669"/>
    <property type="project" value="TreeGrafter"/>
</dbReference>
<evidence type="ECO:0000256" key="3">
    <source>
        <dbReference type="ARBA" id="ARBA00022705"/>
    </source>
</evidence>
<keyword evidence="3 6" id="KW-0235">DNA replication</keyword>
<dbReference type="Proteomes" id="UP000572268">
    <property type="component" value="Unassembled WGS sequence"/>
</dbReference>
<accession>A0A7J6MBA9</accession>
<dbReference type="InterPro" id="IPR003959">
    <property type="entry name" value="ATPase_AAA_core"/>
</dbReference>
<feature type="compositionally biased region" description="Low complexity" evidence="7">
    <location>
        <begin position="131"/>
        <end position="145"/>
    </location>
</feature>
<evidence type="ECO:0000313" key="9">
    <source>
        <dbReference type="EMBL" id="KAF4668829.1"/>
    </source>
</evidence>
<dbReference type="PANTHER" id="PTHR10763">
    <property type="entry name" value="CELL DIVISION CONTROL PROTEIN 6-RELATED"/>
    <property type="match status" value="1"/>
</dbReference>
<dbReference type="InterPro" id="IPR003593">
    <property type="entry name" value="AAA+_ATPase"/>
</dbReference>
<dbReference type="AlphaFoldDB" id="A0A7J6MBA9"/>
<keyword evidence="6" id="KW-0067">ATP-binding</keyword>
<dbReference type="GO" id="GO:0005664">
    <property type="term" value="C:nuclear origin of replication recognition complex"/>
    <property type="evidence" value="ECO:0007669"/>
    <property type="project" value="TreeGrafter"/>
</dbReference>
<keyword evidence="6" id="KW-0547">Nucleotide-binding</keyword>
<feature type="region of interest" description="Disordered" evidence="7">
    <location>
        <begin position="738"/>
        <end position="762"/>
    </location>
</feature>
<comment type="similarity">
    <text evidence="2 6">Belongs to the ORC1 family.</text>
</comment>
<feature type="region of interest" description="Disordered" evidence="7">
    <location>
        <begin position="852"/>
        <end position="903"/>
    </location>
</feature>